<feature type="compositionally biased region" description="Low complexity" evidence="10">
    <location>
        <begin position="110"/>
        <end position="122"/>
    </location>
</feature>
<accession>A0A8I3RYC5</accession>
<reference evidence="12" key="3">
    <citation type="submission" date="2025-09" db="UniProtKB">
        <authorList>
            <consortium name="Ensembl"/>
        </authorList>
    </citation>
    <scope>IDENTIFICATION</scope>
    <source>
        <strain evidence="12">Boxer</strain>
    </source>
</reference>
<feature type="compositionally biased region" description="Gly residues" evidence="10">
    <location>
        <begin position="162"/>
        <end position="171"/>
    </location>
</feature>
<evidence type="ECO:0000256" key="5">
    <source>
        <dbReference type="ARBA" id="ARBA00023136"/>
    </source>
</evidence>
<dbReference type="GO" id="GO:0030550">
    <property type="term" value="F:acetylcholine receptor inhibitor activity"/>
    <property type="evidence" value="ECO:0000318"/>
    <property type="project" value="GO_Central"/>
</dbReference>
<dbReference type="InterPro" id="IPR016054">
    <property type="entry name" value="LY6_UPA_recep-like"/>
</dbReference>
<evidence type="ECO:0000256" key="4">
    <source>
        <dbReference type="ARBA" id="ARBA00022729"/>
    </source>
</evidence>
<dbReference type="GO" id="GO:0045202">
    <property type="term" value="C:synapse"/>
    <property type="evidence" value="ECO:0007669"/>
    <property type="project" value="GOC"/>
</dbReference>
<organism evidence="12 13">
    <name type="scientific">Canis lupus familiaris</name>
    <name type="common">Dog</name>
    <name type="synonym">Canis familiaris</name>
    <dbReference type="NCBI Taxonomy" id="9615"/>
    <lineage>
        <taxon>Eukaryota</taxon>
        <taxon>Metazoa</taxon>
        <taxon>Chordata</taxon>
        <taxon>Craniata</taxon>
        <taxon>Vertebrata</taxon>
        <taxon>Euteleostomi</taxon>
        <taxon>Mammalia</taxon>
        <taxon>Eutheria</taxon>
        <taxon>Laurasiatheria</taxon>
        <taxon>Carnivora</taxon>
        <taxon>Caniformia</taxon>
        <taxon>Canidae</taxon>
        <taxon>Canis</taxon>
    </lineage>
</organism>
<dbReference type="GO" id="GO:0098552">
    <property type="term" value="C:side of membrane"/>
    <property type="evidence" value="ECO:0007669"/>
    <property type="project" value="UniProtKB-KW"/>
</dbReference>
<keyword evidence="5" id="KW-0472">Membrane</keyword>
<dbReference type="GO" id="GO:0095500">
    <property type="term" value="P:acetylcholine receptor signaling pathway"/>
    <property type="evidence" value="ECO:0000318"/>
    <property type="project" value="GO_Central"/>
</dbReference>
<evidence type="ECO:0000256" key="7">
    <source>
        <dbReference type="ARBA" id="ARBA00023180"/>
    </source>
</evidence>
<protein>
    <recommendedName>
        <fullName evidence="9">Lymphocyte antigen 6H</fullName>
    </recommendedName>
</protein>
<dbReference type="AlphaFoldDB" id="A0A8I3RYC5"/>
<dbReference type="FunCoup" id="A0A8I3RYC5">
    <property type="interactions" value="2"/>
</dbReference>
<dbReference type="PANTHER" id="PTHR32217">
    <property type="entry name" value="LYMPHOCYTE ANTIGEN 6H"/>
    <property type="match status" value="1"/>
</dbReference>
<evidence type="ECO:0000256" key="3">
    <source>
        <dbReference type="ARBA" id="ARBA00022622"/>
    </source>
</evidence>
<evidence type="ECO:0000256" key="1">
    <source>
        <dbReference type="ARBA" id="ARBA00004609"/>
    </source>
</evidence>
<evidence type="ECO:0000256" key="8">
    <source>
        <dbReference type="ARBA" id="ARBA00023288"/>
    </source>
</evidence>
<proteinExistence type="predicted"/>
<reference evidence="12" key="1">
    <citation type="submission" date="2020-03" db="EMBL/GenBank/DDBJ databases">
        <title>Long-read based genome assembly of a Labrador retriever dog.</title>
        <authorList>
            <person name="Eory L."/>
            <person name="Zhang W."/>
            <person name="Schoenebeck J."/>
        </authorList>
    </citation>
    <scope>NUCLEOTIDE SEQUENCE [LARGE SCALE GENOMIC DNA]</scope>
    <source>
        <strain evidence="12">Labrador retriever</strain>
    </source>
</reference>
<feature type="domain" description="UPAR/Ly6" evidence="11">
    <location>
        <begin position="320"/>
        <end position="418"/>
    </location>
</feature>
<dbReference type="FunFam" id="2.10.60.10:FF:000011">
    <property type="entry name" value="lymphocyte antigen 6H isoform X1"/>
    <property type="match status" value="1"/>
</dbReference>
<dbReference type="GO" id="GO:0033130">
    <property type="term" value="F:acetylcholine receptor binding"/>
    <property type="evidence" value="ECO:0000318"/>
    <property type="project" value="GO_Central"/>
</dbReference>
<evidence type="ECO:0000313" key="12">
    <source>
        <dbReference type="Ensembl" id="ENSCAFP00845020819.1"/>
    </source>
</evidence>
<feature type="region of interest" description="Disordered" evidence="10">
    <location>
        <begin position="1"/>
        <end position="231"/>
    </location>
</feature>
<dbReference type="SMART" id="SM00134">
    <property type="entry name" value="LU"/>
    <property type="match status" value="1"/>
</dbReference>
<dbReference type="GO" id="GO:0005886">
    <property type="term" value="C:plasma membrane"/>
    <property type="evidence" value="ECO:0000318"/>
    <property type="project" value="GO_Central"/>
</dbReference>
<evidence type="ECO:0000256" key="6">
    <source>
        <dbReference type="ARBA" id="ARBA00023157"/>
    </source>
</evidence>
<dbReference type="SUPFAM" id="SSF57302">
    <property type="entry name" value="Snake toxin-like"/>
    <property type="match status" value="1"/>
</dbReference>
<evidence type="ECO:0000256" key="2">
    <source>
        <dbReference type="ARBA" id="ARBA00022475"/>
    </source>
</evidence>
<reference evidence="12" key="2">
    <citation type="submission" date="2025-08" db="UniProtKB">
        <authorList>
            <consortium name="Ensembl"/>
        </authorList>
    </citation>
    <scope>IDENTIFICATION</scope>
    <source>
        <strain evidence="12">Boxer</strain>
    </source>
</reference>
<gene>
    <name evidence="12" type="primary">LY6H</name>
</gene>
<keyword evidence="8" id="KW-0449">Lipoprotein</keyword>
<feature type="compositionally biased region" description="Pro residues" evidence="10">
    <location>
        <begin position="68"/>
        <end position="79"/>
    </location>
</feature>
<dbReference type="CDD" id="cd23549">
    <property type="entry name" value="TFP_LU_ECD_Ly6H"/>
    <property type="match status" value="1"/>
</dbReference>
<dbReference type="Pfam" id="PF00021">
    <property type="entry name" value="UPAR_LY6"/>
    <property type="match status" value="1"/>
</dbReference>
<keyword evidence="13" id="KW-1185">Reference proteome</keyword>
<dbReference type="InterPro" id="IPR045860">
    <property type="entry name" value="Snake_toxin-like_sf"/>
</dbReference>
<evidence type="ECO:0000313" key="13">
    <source>
        <dbReference type="Proteomes" id="UP000805418"/>
    </source>
</evidence>
<keyword evidence="6" id="KW-1015">Disulfide bond</keyword>
<dbReference type="Proteomes" id="UP000805418">
    <property type="component" value="Chromosome 13"/>
</dbReference>
<dbReference type="OrthoDB" id="9620902at2759"/>
<name>A0A8I3RYC5_CANLF</name>
<sequence length="434" mass="44377">TFFRAIPRGRRPGGGGRAAAGAGRAGRRRRAPEGRTRGPGAGCRGARTARDHDPPRPAPRPARASPAAPAPARPRPGSAPPLARGPRLRLRSPKDEAAPGFRSAGRPKGAAPRASRSPCAPRDVSALRPRPALHAPTRGERPGARRRRGGGRRGVPGPPAQGWGGGGGRGGAPPPPAGTARSHLAVPLSLRTRLPLPREEETRPPPAPTGARSGLGPFELSPRPRRRTSPRREAVMVGAVGRGWGRGLAIPRGRSGAAGGLGRAAGLLTAASPCQARAPGPAPASPRPPEPAWSMLPAAVKGLGLVLLATLLCSAPAHGLWCQDCTLTTNSSHCTPKQCQPSDTVCASVRITDPSSSRKDHSVNKMCASSCDFVKRHFFSDYLMGFINSGILKVDVDCCGGDLCNGGPGAGGSPWALAGGLLLSLGPALLGAGP</sequence>
<keyword evidence="7" id="KW-0325">Glycoprotein</keyword>
<dbReference type="Ensembl" id="ENSCAFT00845026417.1">
    <property type="protein sequence ID" value="ENSCAFP00845020819.1"/>
    <property type="gene ID" value="ENSCAFG00845014780.1"/>
</dbReference>
<evidence type="ECO:0000256" key="9">
    <source>
        <dbReference type="ARBA" id="ARBA00072364"/>
    </source>
</evidence>
<evidence type="ECO:0000259" key="11">
    <source>
        <dbReference type="SMART" id="SM00134"/>
    </source>
</evidence>
<dbReference type="Gene3D" id="2.10.60.10">
    <property type="entry name" value="CD59"/>
    <property type="match status" value="1"/>
</dbReference>
<comment type="subcellular location">
    <subcellularLocation>
        <location evidence="1">Cell membrane</location>
        <topology evidence="1">Lipid-anchor</topology>
        <topology evidence="1">GPI-anchor</topology>
    </subcellularLocation>
</comment>
<dbReference type="Reactome" id="R-CFA-163125">
    <property type="pathway name" value="Post-translational modification: synthesis of GPI-anchored proteins"/>
</dbReference>
<evidence type="ECO:0000256" key="10">
    <source>
        <dbReference type="SAM" id="MobiDB-lite"/>
    </source>
</evidence>
<dbReference type="InterPro" id="IPR051445">
    <property type="entry name" value="LY6H/LY6L_nAChR_modulators"/>
</dbReference>
<keyword evidence="4" id="KW-0732">Signal</keyword>
<dbReference type="PANTHER" id="PTHR32217:SF5">
    <property type="entry name" value="LYMPHOCYTE ANTIGEN 6H"/>
    <property type="match status" value="1"/>
</dbReference>
<keyword evidence="2" id="KW-1003">Cell membrane</keyword>
<keyword evidence="3" id="KW-0336">GPI-anchor</keyword>
<dbReference type="GeneTree" id="ENSGT00940000154560"/>